<dbReference type="EMBL" id="LFJJ01000159">
    <property type="protein sequence ID" value="KND59118.1"/>
    <property type="molecule type" value="Genomic_DNA"/>
</dbReference>
<dbReference type="PANTHER" id="PTHR47683">
    <property type="entry name" value="PSEUDOURIDINE SYNTHASE FAMILY PROTEIN-RELATED"/>
    <property type="match status" value="1"/>
</dbReference>
<name>A0A0L0M9T6_9BURK</name>
<dbReference type="PATRIC" id="fig|242163.4.peg.1766"/>
<dbReference type="InterPro" id="IPR000748">
    <property type="entry name" value="PsdUridine_synth_RsuA/RluB/E/F"/>
</dbReference>
<dbReference type="InterPro" id="IPR020094">
    <property type="entry name" value="TruA/RsuA/RluB/E/F_N"/>
</dbReference>
<dbReference type="Gene3D" id="3.30.70.580">
    <property type="entry name" value="Pseudouridine synthase I, catalytic domain, N-terminal subdomain"/>
    <property type="match status" value="1"/>
</dbReference>
<organism evidence="5 6">
    <name type="scientific">Candidatus Burkholderia verschuerenii</name>
    <dbReference type="NCBI Taxonomy" id="242163"/>
    <lineage>
        <taxon>Bacteria</taxon>
        <taxon>Pseudomonadati</taxon>
        <taxon>Pseudomonadota</taxon>
        <taxon>Betaproteobacteria</taxon>
        <taxon>Burkholderiales</taxon>
        <taxon>Burkholderiaceae</taxon>
        <taxon>Burkholderia</taxon>
    </lineage>
</organism>
<comment type="caution">
    <text evidence="5">The sequence shown here is derived from an EMBL/GenBank/DDBJ whole genome shotgun (WGS) entry which is preliminary data.</text>
</comment>
<comment type="similarity">
    <text evidence="1 3">Belongs to the pseudouridine synthase RsuA family.</text>
</comment>
<dbReference type="GO" id="GO:0003723">
    <property type="term" value="F:RNA binding"/>
    <property type="evidence" value="ECO:0007669"/>
    <property type="project" value="InterPro"/>
</dbReference>
<dbReference type="EC" id="5.4.99.-" evidence="3"/>
<dbReference type="GO" id="GO:0001522">
    <property type="term" value="P:pseudouridine synthesis"/>
    <property type="evidence" value="ECO:0007669"/>
    <property type="project" value="InterPro"/>
</dbReference>
<sequence>MKRGCGLSPEHHSNHADAAARAVSGVLCFISVCGQDPARDALKFRFPVYAKPPRQTRRFPDLPSMPLIALNKPFGTICQFSAHETRASLGDWVKTPGVYPAGRLDADSEGLLLLTDDGALQARIAEPRHKLVKRYWAQVEGAPDDAALAHLAKGVDLGDYVTRPCRVARVAQDDSDRLWARTPPIRYRASIPTTWIELAISEGKNRQVRRMTAAVGYPTLRLVRIAIGALDIFSLDLAPGECIEVSARAPWQAPR</sequence>
<dbReference type="PANTHER" id="PTHR47683:SF2">
    <property type="entry name" value="RNA-BINDING S4 DOMAIN-CONTAINING PROTEIN"/>
    <property type="match status" value="1"/>
</dbReference>
<dbReference type="AlphaFoldDB" id="A0A0L0M9T6"/>
<dbReference type="Pfam" id="PF00849">
    <property type="entry name" value="PseudoU_synth_2"/>
    <property type="match status" value="1"/>
</dbReference>
<dbReference type="InterPro" id="IPR006145">
    <property type="entry name" value="PsdUridine_synth_RsuA/RluA"/>
</dbReference>
<dbReference type="Proteomes" id="UP000036959">
    <property type="component" value="Unassembled WGS sequence"/>
</dbReference>
<reference evidence="6" key="1">
    <citation type="submission" date="2015-06" db="EMBL/GenBank/DDBJ databases">
        <title>Comparative genomics of Burkholderia leaf nodule symbionts.</title>
        <authorList>
            <person name="Carlier A."/>
            <person name="Eberl L."/>
            <person name="Pinto-Carbo M."/>
        </authorList>
    </citation>
    <scope>NUCLEOTIDE SEQUENCE [LARGE SCALE GENOMIC DNA]</scope>
    <source>
        <strain evidence="6">UZHbot4</strain>
    </source>
</reference>
<feature type="domain" description="Pseudouridine synthase RsuA/RluA-like" evidence="4">
    <location>
        <begin position="67"/>
        <end position="214"/>
    </location>
</feature>
<protein>
    <recommendedName>
        <fullName evidence="3">Pseudouridine synthase</fullName>
        <ecNumber evidence="3">5.4.99.-</ecNumber>
    </recommendedName>
</protein>
<dbReference type="GO" id="GO:0009982">
    <property type="term" value="F:pseudouridine synthase activity"/>
    <property type="evidence" value="ECO:0007669"/>
    <property type="project" value="InterPro"/>
</dbReference>
<evidence type="ECO:0000313" key="6">
    <source>
        <dbReference type="Proteomes" id="UP000036959"/>
    </source>
</evidence>
<dbReference type="InterPro" id="IPR018496">
    <property type="entry name" value="PsdUridine_synth_RsuA/RluB_CS"/>
</dbReference>
<evidence type="ECO:0000259" key="4">
    <source>
        <dbReference type="Pfam" id="PF00849"/>
    </source>
</evidence>
<dbReference type="InterPro" id="IPR042092">
    <property type="entry name" value="PsdUridine_s_RsuA/RluB/E/F_cat"/>
</dbReference>
<keyword evidence="2 3" id="KW-0413">Isomerase</keyword>
<evidence type="ECO:0000256" key="1">
    <source>
        <dbReference type="ARBA" id="ARBA00008348"/>
    </source>
</evidence>
<proteinExistence type="inferred from homology"/>
<dbReference type="GO" id="GO:0140098">
    <property type="term" value="F:catalytic activity, acting on RNA"/>
    <property type="evidence" value="ECO:0007669"/>
    <property type="project" value="UniProtKB-ARBA"/>
</dbReference>
<dbReference type="InterPro" id="IPR020103">
    <property type="entry name" value="PsdUridine_synth_cat_dom_sf"/>
</dbReference>
<accession>A0A0L0M9T6</accession>
<dbReference type="SUPFAM" id="SSF55120">
    <property type="entry name" value="Pseudouridine synthase"/>
    <property type="match status" value="1"/>
</dbReference>
<evidence type="ECO:0000256" key="3">
    <source>
        <dbReference type="RuleBase" id="RU003887"/>
    </source>
</evidence>
<keyword evidence="6" id="KW-1185">Reference proteome</keyword>
<gene>
    <name evidence="5" type="ORF">BVER_02590c</name>
</gene>
<evidence type="ECO:0000313" key="5">
    <source>
        <dbReference type="EMBL" id="KND59118.1"/>
    </source>
</evidence>
<dbReference type="PROSITE" id="PS01149">
    <property type="entry name" value="PSI_RSU"/>
    <property type="match status" value="1"/>
</dbReference>
<dbReference type="InterPro" id="IPR050343">
    <property type="entry name" value="RsuA_PseudoU_synthase"/>
</dbReference>
<dbReference type="GO" id="GO:0006364">
    <property type="term" value="P:rRNA processing"/>
    <property type="evidence" value="ECO:0007669"/>
    <property type="project" value="UniProtKB-ARBA"/>
</dbReference>
<evidence type="ECO:0000256" key="2">
    <source>
        <dbReference type="ARBA" id="ARBA00023235"/>
    </source>
</evidence>
<dbReference type="NCBIfam" id="TIGR00093">
    <property type="entry name" value="pseudouridine synthase"/>
    <property type="match status" value="1"/>
</dbReference>
<dbReference type="Gene3D" id="3.30.70.1560">
    <property type="entry name" value="Alpha-L RNA-binding motif"/>
    <property type="match status" value="1"/>
</dbReference>
<keyword evidence="5" id="KW-0456">Lyase</keyword>
<dbReference type="GO" id="GO:0016829">
    <property type="term" value="F:lyase activity"/>
    <property type="evidence" value="ECO:0007669"/>
    <property type="project" value="UniProtKB-KW"/>
</dbReference>